<dbReference type="InterPro" id="IPR003737">
    <property type="entry name" value="GlcNAc_PI_deacetylase-related"/>
</dbReference>
<keyword evidence="3" id="KW-1185">Reference proteome</keyword>
<dbReference type="InterPro" id="IPR024078">
    <property type="entry name" value="LmbE-like_dom_sf"/>
</dbReference>
<dbReference type="GO" id="GO:0016787">
    <property type="term" value="F:hydrolase activity"/>
    <property type="evidence" value="ECO:0007669"/>
    <property type="project" value="UniProtKB-KW"/>
</dbReference>
<proteinExistence type="predicted"/>
<dbReference type="PANTHER" id="PTHR12993">
    <property type="entry name" value="N-ACETYLGLUCOSAMINYL-PHOSPHATIDYLINOSITOL DE-N-ACETYLASE-RELATED"/>
    <property type="match status" value="1"/>
</dbReference>
<reference evidence="2 3" key="1">
    <citation type="submission" date="2024-09" db="EMBL/GenBank/DDBJ databases">
        <authorList>
            <person name="Sun Q."/>
            <person name="Mori K."/>
        </authorList>
    </citation>
    <scope>NUCLEOTIDE SEQUENCE [LARGE SCALE GENOMIC DNA]</scope>
    <source>
        <strain evidence="2 3">JCM 3307</strain>
    </source>
</reference>
<dbReference type="Proteomes" id="UP001589608">
    <property type="component" value="Unassembled WGS sequence"/>
</dbReference>
<dbReference type="EMBL" id="JBHMCA010000090">
    <property type="protein sequence ID" value="MFB9451734.1"/>
    <property type="molecule type" value="Genomic_DNA"/>
</dbReference>
<dbReference type="RefSeq" id="WP_223104049.1">
    <property type="nucleotide sequence ID" value="NZ_CP061913.1"/>
</dbReference>
<comment type="caution">
    <text evidence="2">The sequence shown here is derived from an EMBL/GenBank/DDBJ whole genome shotgun (WGS) entry which is preliminary data.</text>
</comment>
<protein>
    <submittedName>
        <fullName evidence="2">PIG-L deacetylase family protein</fullName>
        <ecNumber evidence="2">3.5.1.-</ecNumber>
    </submittedName>
</protein>
<accession>A0ABV5MSA1</accession>
<sequence length="239" mass="25754">MDEPLRPLSEHWSRALALVAHPDDLEFGAASAIARWTAAGRTVVYALVTSGEAGIDGIAPATAGPLREAEQRAAAAEVGVTEVEFLGLPDGVLEYGLPLRRAIAHCVRRHRPEIVITNNFRDTWETGELNQADHIATGRALVDAVRDAGNRWVFPEEGLEPWPGVRQIWAAHSPLATHGVDVTETLEAGTRSLLAHEAYNAGLNLPGFDPAEFLRDLAAGTGPRLGCRYAVAFEVVRFG</sequence>
<dbReference type="EC" id="3.5.1.-" evidence="2"/>
<evidence type="ECO:0000313" key="2">
    <source>
        <dbReference type="EMBL" id="MFB9451734.1"/>
    </source>
</evidence>
<dbReference type="SUPFAM" id="SSF102588">
    <property type="entry name" value="LmbE-like"/>
    <property type="match status" value="1"/>
</dbReference>
<evidence type="ECO:0000256" key="1">
    <source>
        <dbReference type="ARBA" id="ARBA00022833"/>
    </source>
</evidence>
<name>A0ABV5MSA1_9ACTN</name>
<gene>
    <name evidence="2" type="ORF">ACFFTR_52480</name>
</gene>
<evidence type="ECO:0000313" key="3">
    <source>
        <dbReference type="Proteomes" id="UP001589608"/>
    </source>
</evidence>
<dbReference type="Gene3D" id="3.40.50.10320">
    <property type="entry name" value="LmbE-like"/>
    <property type="match status" value="1"/>
</dbReference>
<organism evidence="2 3">
    <name type="scientific">Dactylosporangium vinaceum</name>
    <dbReference type="NCBI Taxonomy" id="53362"/>
    <lineage>
        <taxon>Bacteria</taxon>
        <taxon>Bacillati</taxon>
        <taxon>Actinomycetota</taxon>
        <taxon>Actinomycetes</taxon>
        <taxon>Micromonosporales</taxon>
        <taxon>Micromonosporaceae</taxon>
        <taxon>Dactylosporangium</taxon>
    </lineage>
</organism>
<keyword evidence="2" id="KW-0378">Hydrolase</keyword>
<keyword evidence="1" id="KW-0862">Zinc</keyword>
<dbReference type="Pfam" id="PF02585">
    <property type="entry name" value="PIG-L"/>
    <property type="match status" value="1"/>
</dbReference>
<dbReference type="PANTHER" id="PTHR12993:SF28">
    <property type="entry name" value="LMBE FAMILY PROTEIN"/>
    <property type="match status" value="1"/>
</dbReference>